<dbReference type="Pfam" id="PF00117">
    <property type="entry name" value="GATase"/>
    <property type="match status" value="1"/>
</dbReference>
<feature type="domain" description="Glutamine amidotransferase" evidence="1">
    <location>
        <begin position="67"/>
        <end position="175"/>
    </location>
</feature>
<gene>
    <name evidence="2" type="ORF">ACFSVL_33585</name>
</gene>
<dbReference type="PANTHER" id="PTHR42695:SF5">
    <property type="entry name" value="GLUTAMINE AMIDOTRANSFERASE YLR126C-RELATED"/>
    <property type="match status" value="1"/>
</dbReference>
<dbReference type="Gene3D" id="3.40.50.880">
    <property type="match status" value="1"/>
</dbReference>
<dbReference type="InterPro" id="IPR044992">
    <property type="entry name" value="ChyE-like"/>
</dbReference>
<dbReference type="SUPFAM" id="SSF52317">
    <property type="entry name" value="Class I glutamine amidotransferase-like"/>
    <property type="match status" value="1"/>
</dbReference>
<dbReference type="CDD" id="cd01741">
    <property type="entry name" value="GATase1_1"/>
    <property type="match status" value="1"/>
</dbReference>
<dbReference type="InterPro" id="IPR029062">
    <property type="entry name" value="Class_I_gatase-like"/>
</dbReference>
<keyword evidence="2" id="KW-0315">Glutamine amidotransferase</keyword>
<dbReference type="InterPro" id="IPR017926">
    <property type="entry name" value="GATASE"/>
</dbReference>
<reference evidence="3" key="1">
    <citation type="journal article" date="2019" name="Int. J. Syst. Evol. Microbiol.">
        <title>The Global Catalogue of Microorganisms (GCM) 10K type strain sequencing project: providing services to taxonomists for standard genome sequencing and annotation.</title>
        <authorList>
            <consortium name="The Broad Institute Genomics Platform"/>
            <consortium name="The Broad Institute Genome Sequencing Center for Infectious Disease"/>
            <person name="Wu L."/>
            <person name="Ma J."/>
        </authorList>
    </citation>
    <scope>NUCLEOTIDE SEQUENCE [LARGE SCALE GENOMIC DNA]</scope>
    <source>
        <strain evidence="3">CGMCC 4.7641</strain>
    </source>
</reference>
<dbReference type="PROSITE" id="PS51273">
    <property type="entry name" value="GATASE_TYPE_1"/>
    <property type="match status" value="1"/>
</dbReference>
<evidence type="ECO:0000313" key="3">
    <source>
        <dbReference type="Proteomes" id="UP001597483"/>
    </source>
</evidence>
<comment type="caution">
    <text evidence="2">The sequence shown here is derived from an EMBL/GenBank/DDBJ whole genome shotgun (WGS) entry which is preliminary data.</text>
</comment>
<dbReference type="PANTHER" id="PTHR42695">
    <property type="entry name" value="GLUTAMINE AMIDOTRANSFERASE YLR126C-RELATED"/>
    <property type="match status" value="1"/>
</dbReference>
<name>A0ABW5HHY1_9PSEU</name>
<protein>
    <submittedName>
        <fullName evidence="2">Type 1 glutamine amidotransferase</fullName>
    </submittedName>
</protein>
<organism evidence="2 3">
    <name type="scientific">Amycolatopsis silviterrae</name>
    <dbReference type="NCBI Taxonomy" id="1656914"/>
    <lineage>
        <taxon>Bacteria</taxon>
        <taxon>Bacillati</taxon>
        <taxon>Actinomycetota</taxon>
        <taxon>Actinomycetes</taxon>
        <taxon>Pseudonocardiales</taxon>
        <taxon>Pseudonocardiaceae</taxon>
        <taxon>Amycolatopsis</taxon>
    </lineage>
</organism>
<dbReference type="EMBL" id="JBHUKS010000026">
    <property type="protein sequence ID" value="MFD2472369.1"/>
    <property type="molecule type" value="Genomic_DNA"/>
</dbReference>
<evidence type="ECO:0000259" key="1">
    <source>
        <dbReference type="Pfam" id="PF00117"/>
    </source>
</evidence>
<keyword evidence="3" id="KW-1185">Reference proteome</keyword>
<dbReference type="RefSeq" id="WP_378309994.1">
    <property type="nucleotide sequence ID" value="NZ_JBHUKS010000026.1"/>
</dbReference>
<proteinExistence type="predicted"/>
<accession>A0ABW5HHY1</accession>
<dbReference type="Proteomes" id="UP001597483">
    <property type="component" value="Unassembled WGS sequence"/>
</dbReference>
<evidence type="ECO:0000313" key="2">
    <source>
        <dbReference type="EMBL" id="MFD2472369.1"/>
    </source>
</evidence>
<sequence>MTDQETVLVLRHQADAGPGNLAAWLDARRIPWRLVDVADGLPAPRPYRALVVLGSRESVYDPAVPWIPAERAFVREQLALGTPVFGICFGAQLLADVLGGEVHVAEDPERGWADVKTSESSALTEVIEGRWFEWHGDEIAAPPEAAVLSADRCVQAFVHGPHLGVQFHPEITADQIRAWMANDRRRRQLREAGGEPEELLVATEAGDARAGEAAARLYDAFFGMVRPSGQ</sequence>